<sequence>MYRVLETRRHKRRCERERAREERLRAGGVQSGPRLTPTCVRPPVYIEAGLLREALQADVALIRPLACVRAGSMSAWHCARCTHKSE</sequence>
<protein>
    <submittedName>
        <fullName evidence="1">Uncharacterized protein</fullName>
    </submittedName>
</protein>
<evidence type="ECO:0000313" key="1">
    <source>
        <dbReference type="EMBL" id="VVD01175.1"/>
    </source>
</evidence>
<keyword evidence="2" id="KW-1185">Reference proteome</keyword>
<dbReference type="AlphaFoldDB" id="A0A5E4QVD3"/>
<proteinExistence type="predicted"/>
<gene>
    <name evidence="1" type="ORF">LSINAPIS_LOCUS11653</name>
</gene>
<organism evidence="1 2">
    <name type="scientific">Leptidea sinapis</name>
    <dbReference type="NCBI Taxonomy" id="189913"/>
    <lineage>
        <taxon>Eukaryota</taxon>
        <taxon>Metazoa</taxon>
        <taxon>Ecdysozoa</taxon>
        <taxon>Arthropoda</taxon>
        <taxon>Hexapoda</taxon>
        <taxon>Insecta</taxon>
        <taxon>Pterygota</taxon>
        <taxon>Neoptera</taxon>
        <taxon>Endopterygota</taxon>
        <taxon>Lepidoptera</taxon>
        <taxon>Glossata</taxon>
        <taxon>Ditrysia</taxon>
        <taxon>Papilionoidea</taxon>
        <taxon>Pieridae</taxon>
        <taxon>Dismorphiinae</taxon>
        <taxon>Leptidea</taxon>
    </lineage>
</organism>
<evidence type="ECO:0000313" key="2">
    <source>
        <dbReference type="Proteomes" id="UP000324832"/>
    </source>
</evidence>
<name>A0A5E4QVD3_9NEOP</name>
<dbReference type="Proteomes" id="UP000324832">
    <property type="component" value="Unassembled WGS sequence"/>
</dbReference>
<reference evidence="1 2" key="1">
    <citation type="submission" date="2017-07" db="EMBL/GenBank/DDBJ databases">
        <authorList>
            <person name="Talla V."/>
            <person name="Backstrom N."/>
        </authorList>
    </citation>
    <scope>NUCLEOTIDE SEQUENCE [LARGE SCALE GENOMIC DNA]</scope>
</reference>
<dbReference type="EMBL" id="FZQP02005221">
    <property type="protein sequence ID" value="VVD01175.1"/>
    <property type="molecule type" value="Genomic_DNA"/>
</dbReference>
<accession>A0A5E4QVD3</accession>